<feature type="domain" description="Xylanolytic transcriptional activator regulatory" evidence="6">
    <location>
        <begin position="142"/>
        <end position="380"/>
    </location>
</feature>
<reference evidence="7" key="1">
    <citation type="submission" date="2023-02" db="EMBL/GenBank/DDBJ databases">
        <title>Colletotrichum kahawae CIFC_Que2 genome sequencing and assembly.</title>
        <authorList>
            <person name="Baroncelli R."/>
        </authorList>
    </citation>
    <scope>NUCLEOTIDE SEQUENCE</scope>
    <source>
        <strain evidence="7">CIFC_Que2</strain>
    </source>
</reference>
<dbReference type="PANTHER" id="PTHR47660:SF7">
    <property type="entry name" value="TRANSCRIPTION FACTOR WITH C2H2 AND ZN(2)-CYS(6) DNA BINDING DOMAIN (EUROFUNG)"/>
    <property type="match status" value="1"/>
</dbReference>
<evidence type="ECO:0000256" key="1">
    <source>
        <dbReference type="ARBA" id="ARBA00022723"/>
    </source>
</evidence>
<keyword evidence="4" id="KW-0804">Transcription</keyword>
<dbReference type="GO" id="GO:0003677">
    <property type="term" value="F:DNA binding"/>
    <property type="evidence" value="ECO:0007669"/>
    <property type="project" value="InterPro"/>
</dbReference>
<gene>
    <name evidence="7" type="ORF">CKAH01_14465</name>
</gene>
<dbReference type="CDD" id="cd12148">
    <property type="entry name" value="fungal_TF_MHR"/>
    <property type="match status" value="1"/>
</dbReference>
<evidence type="ECO:0000313" key="7">
    <source>
        <dbReference type="EMBL" id="KAK2771087.1"/>
    </source>
</evidence>
<dbReference type="AlphaFoldDB" id="A0AAD9YMY9"/>
<evidence type="ECO:0000313" key="8">
    <source>
        <dbReference type="Proteomes" id="UP001281614"/>
    </source>
</evidence>
<keyword evidence="2" id="KW-0862">Zinc</keyword>
<comment type="caution">
    <text evidence="7">The sequence shown here is derived from an EMBL/GenBank/DDBJ whole genome shotgun (WGS) entry which is preliminary data.</text>
</comment>
<name>A0AAD9YMY9_COLKA</name>
<organism evidence="7 8">
    <name type="scientific">Colletotrichum kahawae</name>
    <name type="common">Coffee berry disease fungus</name>
    <dbReference type="NCBI Taxonomy" id="34407"/>
    <lineage>
        <taxon>Eukaryota</taxon>
        <taxon>Fungi</taxon>
        <taxon>Dikarya</taxon>
        <taxon>Ascomycota</taxon>
        <taxon>Pezizomycotina</taxon>
        <taxon>Sordariomycetes</taxon>
        <taxon>Hypocreomycetidae</taxon>
        <taxon>Glomerellales</taxon>
        <taxon>Glomerellaceae</taxon>
        <taxon>Colletotrichum</taxon>
        <taxon>Colletotrichum gloeosporioides species complex</taxon>
    </lineage>
</organism>
<evidence type="ECO:0000256" key="5">
    <source>
        <dbReference type="ARBA" id="ARBA00023242"/>
    </source>
</evidence>
<dbReference type="EMBL" id="VYYT01000086">
    <property type="protein sequence ID" value="KAK2771087.1"/>
    <property type="molecule type" value="Genomic_DNA"/>
</dbReference>
<sequence>MALVTSNTSLFTWDEMLTTTWDEARLHVSDFALQMLDFASPMAFTNLAFGNWPALGATDESFTIDPLSNTLLLQSPTQHRPDQTPSLAPSSLDVDLENLGHVPELTSETFEDLSTWACMISRITRPVDSFSGPPLNTLNAFIQLYFEEFRDILPIIHRPTFDPNFAPYLLVLAVGNVGRRFSKLAGDTRSGTELDQFVYHAAQYHVGNLPPNGTIPAWLAQTVLLSQVSMAFSSDKQNVERSRVTRGILAVTLEKLEPLLEAAAMAIYKDTERSNIQTQWESWIEWEVLRRTAFGLWLLDSQCCLLFDLTPVVPTEALAMQMPLPCHERLWEKSSASAWEDACQENNDLSTLREEMQSLYKLNAMSENVGGFALLLLLFCFFRDHLFLKQVENQGLSAVNNDEERITSGMSRWSKTWRLLDPTKRSNSTRIKTVAVQYYHIIGLIIELPLKDLYAFAGWRVTRSKQRETRQRLTSWVAEHGDRARSAALHAGRILRQCRSRSSCGYQEPCAMLIASLTLWMYNSSLTTRLLACRESYREQNQSPIFRLDEDSDRDEAWDWIQTGKKARPFVAGIGDIHLPGGHSKAVNQAINILSSLKEWKIGQLFSVTLKDLIVLFDKDTMN</sequence>
<keyword evidence="3" id="KW-0805">Transcription regulation</keyword>
<dbReference type="Proteomes" id="UP001281614">
    <property type="component" value="Unassembled WGS sequence"/>
</dbReference>
<dbReference type="PANTHER" id="PTHR47660">
    <property type="entry name" value="TRANSCRIPTION FACTOR WITH C2H2 AND ZN(2)-CYS(6) DNA BINDING DOMAIN (EUROFUNG)-RELATED-RELATED"/>
    <property type="match status" value="1"/>
</dbReference>
<evidence type="ECO:0000256" key="3">
    <source>
        <dbReference type="ARBA" id="ARBA00023015"/>
    </source>
</evidence>
<keyword evidence="5" id="KW-0539">Nucleus</keyword>
<dbReference type="InterPro" id="IPR007219">
    <property type="entry name" value="XnlR_reg_dom"/>
</dbReference>
<dbReference type="GO" id="GO:0008270">
    <property type="term" value="F:zinc ion binding"/>
    <property type="evidence" value="ECO:0007669"/>
    <property type="project" value="InterPro"/>
</dbReference>
<keyword evidence="8" id="KW-1185">Reference proteome</keyword>
<evidence type="ECO:0000259" key="6">
    <source>
        <dbReference type="Pfam" id="PF04082"/>
    </source>
</evidence>
<dbReference type="Pfam" id="PF04082">
    <property type="entry name" value="Fungal_trans"/>
    <property type="match status" value="1"/>
</dbReference>
<accession>A0AAD9YMY9</accession>
<evidence type="ECO:0000256" key="4">
    <source>
        <dbReference type="ARBA" id="ARBA00023163"/>
    </source>
</evidence>
<proteinExistence type="predicted"/>
<dbReference type="GO" id="GO:0006351">
    <property type="term" value="P:DNA-templated transcription"/>
    <property type="evidence" value="ECO:0007669"/>
    <property type="project" value="InterPro"/>
</dbReference>
<evidence type="ECO:0000256" key="2">
    <source>
        <dbReference type="ARBA" id="ARBA00022833"/>
    </source>
</evidence>
<protein>
    <submittedName>
        <fullName evidence="7">Fungal transcription factor</fullName>
    </submittedName>
</protein>
<keyword evidence="1" id="KW-0479">Metal-binding</keyword>